<reference evidence="2" key="3">
    <citation type="submission" date="2019-03" db="EMBL/GenBank/DDBJ databases">
        <authorList>
            <person name="Whitman W."/>
            <person name="Huntemann M."/>
            <person name="Clum A."/>
            <person name="Pillay M."/>
            <person name="Palaniappan K."/>
            <person name="Varghese N."/>
            <person name="Mikhailova N."/>
            <person name="Stamatis D."/>
            <person name="Reddy T."/>
            <person name="Daum C."/>
            <person name="Shapiro N."/>
            <person name="Ivanova N."/>
            <person name="Kyrpides N."/>
            <person name="Woyke T."/>
        </authorList>
    </citation>
    <scope>NUCLEOTIDE SEQUENCE</scope>
    <source>
        <strain evidence="2">P5626</strain>
    </source>
</reference>
<dbReference type="RefSeq" id="WP_132038342.1">
    <property type="nucleotide sequence ID" value="NZ_QWDN01000018.1"/>
</dbReference>
<dbReference type="EMBL" id="QWDN01000018">
    <property type="protein sequence ID" value="TEB41706.1"/>
    <property type="molecule type" value="Genomic_DNA"/>
</dbReference>
<evidence type="ECO:0000313" key="5">
    <source>
        <dbReference type="Proteomes" id="UP000298340"/>
    </source>
</evidence>
<dbReference type="Proteomes" id="UP000295270">
    <property type="component" value="Unassembled WGS sequence"/>
</dbReference>
<proteinExistence type="predicted"/>
<dbReference type="AlphaFoldDB" id="A0A4Y7U5J4"/>
<accession>A0A4Y7U5J4</accession>
<reference evidence="2 4" key="1">
    <citation type="journal article" date="2015" name="Stand. Genomic Sci.">
        <title>Genomic Encyclopedia of Bacterial and Archaeal Type Strains, Phase III: the genomes of soil and plant-associated and newly described type strains.</title>
        <authorList>
            <person name="Whitman W.B."/>
            <person name="Woyke T."/>
            <person name="Klenk H.P."/>
            <person name="Zhou Y."/>
            <person name="Lilburn T.G."/>
            <person name="Beck B.J."/>
            <person name="De Vos P."/>
            <person name="Vandamme P."/>
            <person name="Eisen J.A."/>
            <person name="Garrity G."/>
            <person name="Hugenholtz P."/>
            <person name="Kyrpides N.C."/>
        </authorList>
    </citation>
    <scope>NUCLEOTIDE SEQUENCE [LARGE SCALE GENOMIC DNA]</scope>
    <source>
        <strain evidence="2 4">P5626</strain>
    </source>
</reference>
<reference evidence="3 5" key="2">
    <citation type="journal article" date="2018" name="Syst. Appl. Microbiol.">
        <title>Flavobacterium circumlabens sp. nov. and Flavobacterium cupreum sp. nov., two psychrotrophic species isolated from Antarctic environmental samples.</title>
        <authorList>
            <person name="Kralova S."/>
            <person name="Busse H.J."/>
            <person name="Svec P."/>
            <person name="Maslanova I."/>
            <person name="Stankova E."/>
            <person name="Bartak M."/>
            <person name="Sedlacek I."/>
        </authorList>
    </citation>
    <scope>NUCLEOTIDE SEQUENCE [LARGE SCALE GENOMIC DNA]</scope>
    <source>
        <strain evidence="3 5">CCM 8828</strain>
    </source>
</reference>
<keyword evidence="1" id="KW-0812">Transmembrane</keyword>
<protein>
    <submittedName>
        <fullName evidence="3">Uncharacterized protein</fullName>
    </submittedName>
</protein>
<keyword evidence="1" id="KW-0472">Membrane</keyword>
<feature type="transmembrane region" description="Helical" evidence="1">
    <location>
        <begin position="35"/>
        <end position="56"/>
    </location>
</feature>
<organism evidence="3 5">
    <name type="scientific">Flavobacterium circumlabens</name>
    <dbReference type="NCBI Taxonomy" id="2133765"/>
    <lineage>
        <taxon>Bacteria</taxon>
        <taxon>Pseudomonadati</taxon>
        <taxon>Bacteroidota</taxon>
        <taxon>Flavobacteriia</taxon>
        <taxon>Flavobacteriales</taxon>
        <taxon>Flavobacteriaceae</taxon>
        <taxon>Flavobacterium</taxon>
    </lineage>
</organism>
<feature type="transmembrane region" description="Helical" evidence="1">
    <location>
        <begin position="12"/>
        <end position="29"/>
    </location>
</feature>
<gene>
    <name evidence="3" type="ORF">D0809_24130</name>
    <name evidence="2" type="ORF">EV142_1194</name>
</gene>
<dbReference type="EMBL" id="SLWA01000019">
    <property type="protein sequence ID" value="TCN49909.1"/>
    <property type="molecule type" value="Genomic_DNA"/>
</dbReference>
<evidence type="ECO:0000313" key="3">
    <source>
        <dbReference type="EMBL" id="TEB41706.1"/>
    </source>
</evidence>
<evidence type="ECO:0000313" key="4">
    <source>
        <dbReference type="Proteomes" id="UP000295270"/>
    </source>
</evidence>
<name>A0A4Y7U5J4_9FLAO</name>
<sequence>MKHILIFEQNFLTFINNSALLFLKFYLLFEFLIYLVWGFNAFFLIVPISIFILFLFTNKILIRLEIIVSNNDDMVTLRYLNYLIVKRTISYPKSRITYSFKEEKTSRLASSEVFKIYFDETEIYKRYHPFDGMTESDVLDIIEEFEKLKIERIE</sequence>
<keyword evidence="4" id="KW-1185">Reference proteome</keyword>
<evidence type="ECO:0000256" key="1">
    <source>
        <dbReference type="SAM" id="Phobius"/>
    </source>
</evidence>
<dbReference type="Proteomes" id="UP000298340">
    <property type="component" value="Unassembled WGS sequence"/>
</dbReference>
<evidence type="ECO:0000313" key="2">
    <source>
        <dbReference type="EMBL" id="TCN49909.1"/>
    </source>
</evidence>
<keyword evidence="1" id="KW-1133">Transmembrane helix</keyword>
<comment type="caution">
    <text evidence="3">The sequence shown here is derived from an EMBL/GenBank/DDBJ whole genome shotgun (WGS) entry which is preliminary data.</text>
</comment>